<protein>
    <submittedName>
        <fullName evidence="2">Uncharacterized protein</fullName>
    </submittedName>
</protein>
<accession>A0A165I5U0</accession>
<dbReference type="GeneID" id="63831073"/>
<sequence length="190" mass="21007">MMPSSLLFPTTLLLAIGAPISSAATKRTRTAKAHFVRASSVEYTKPCFCSLCVLENVVFSEPLLSTTSWIPFNLRAQIPPVRNDETSMPTEENILRGVEEALAMPPAAVLRPVRSAEDGSDDDVPSFSLDTSASNELEIKRRPDEPMFNLLLPFKVSAFGACVALVVERTSQTARTVLHWLKRWMDVLSR</sequence>
<evidence type="ECO:0000313" key="3">
    <source>
        <dbReference type="Proteomes" id="UP000076871"/>
    </source>
</evidence>
<name>A0A165I5U0_9APHY</name>
<feature type="chain" id="PRO_5007859088" evidence="1">
    <location>
        <begin position="24"/>
        <end position="190"/>
    </location>
</feature>
<dbReference type="Proteomes" id="UP000076871">
    <property type="component" value="Unassembled WGS sequence"/>
</dbReference>
<dbReference type="RefSeq" id="XP_040770140.1">
    <property type="nucleotide sequence ID" value="XM_040914045.1"/>
</dbReference>
<evidence type="ECO:0000256" key="1">
    <source>
        <dbReference type="SAM" id="SignalP"/>
    </source>
</evidence>
<dbReference type="AlphaFoldDB" id="A0A165I5U0"/>
<dbReference type="EMBL" id="KV427605">
    <property type="protein sequence ID" value="KZT12630.1"/>
    <property type="molecule type" value="Genomic_DNA"/>
</dbReference>
<organism evidence="2 3">
    <name type="scientific">Laetiporus sulphureus 93-53</name>
    <dbReference type="NCBI Taxonomy" id="1314785"/>
    <lineage>
        <taxon>Eukaryota</taxon>
        <taxon>Fungi</taxon>
        <taxon>Dikarya</taxon>
        <taxon>Basidiomycota</taxon>
        <taxon>Agaricomycotina</taxon>
        <taxon>Agaricomycetes</taxon>
        <taxon>Polyporales</taxon>
        <taxon>Laetiporus</taxon>
    </lineage>
</organism>
<gene>
    <name evidence="2" type="ORF">LAESUDRAFT_808205</name>
</gene>
<proteinExistence type="predicted"/>
<evidence type="ECO:0000313" key="2">
    <source>
        <dbReference type="EMBL" id="KZT12630.1"/>
    </source>
</evidence>
<feature type="signal peptide" evidence="1">
    <location>
        <begin position="1"/>
        <end position="23"/>
    </location>
</feature>
<keyword evidence="1" id="KW-0732">Signal</keyword>
<keyword evidence="3" id="KW-1185">Reference proteome</keyword>
<dbReference type="InParanoid" id="A0A165I5U0"/>
<reference evidence="2 3" key="1">
    <citation type="journal article" date="2016" name="Mol. Biol. Evol.">
        <title>Comparative Genomics of Early-Diverging Mushroom-Forming Fungi Provides Insights into the Origins of Lignocellulose Decay Capabilities.</title>
        <authorList>
            <person name="Nagy L.G."/>
            <person name="Riley R."/>
            <person name="Tritt A."/>
            <person name="Adam C."/>
            <person name="Daum C."/>
            <person name="Floudas D."/>
            <person name="Sun H."/>
            <person name="Yadav J.S."/>
            <person name="Pangilinan J."/>
            <person name="Larsson K.H."/>
            <person name="Matsuura K."/>
            <person name="Barry K."/>
            <person name="Labutti K."/>
            <person name="Kuo R."/>
            <person name="Ohm R.A."/>
            <person name="Bhattacharya S.S."/>
            <person name="Shirouzu T."/>
            <person name="Yoshinaga Y."/>
            <person name="Martin F.M."/>
            <person name="Grigoriev I.V."/>
            <person name="Hibbett D.S."/>
        </authorList>
    </citation>
    <scope>NUCLEOTIDE SEQUENCE [LARGE SCALE GENOMIC DNA]</scope>
    <source>
        <strain evidence="2 3">93-53</strain>
    </source>
</reference>